<proteinExistence type="predicted"/>
<dbReference type="Proteomes" id="UP000625711">
    <property type="component" value="Unassembled WGS sequence"/>
</dbReference>
<evidence type="ECO:0000313" key="1">
    <source>
        <dbReference type="EMBL" id="KAF7279824.1"/>
    </source>
</evidence>
<organism evidence="1 2">
    <name type="scientific">Rhynchophorus ferrugineus</name>
    <name type="common">Red palm weevil</name>
    <name type="synonym">Curculio ferrugineus</name>
    <dbReference type="NCBI Taxonomy" id="354439"/>
    <lineage>
        <taxon>Eukaryota</taxon>
        <taxon>Metazoa</taxon>
        <taxon>Ecdysozoa</taxon>
        <taxon>Arthropoda</taxon>
        <taxon>Hexapoda</taxon>
        <taxon>Insecta</taxon>
        <taxon>Pterygota</taxon>
        <taxon>Neoptera</taxon>
        <taxon>Endopterygota</taxon>
        <taxon>Coleoptera</taxon>
        <taxon>Polyphaga</taxon>
        <taxon>Cucujiformia</taxon>
        <taxon>Curculionidae</taxon>
        <taxon>Dryophthorinae</taxon>
        <taxon>Rhynchophorus</taxon>
    </lineage>
</organism>
<dbReference type="AlphaFoldDB" id="A0A834MIT0"/>
<evidence type="ECO:0000313" key="2">
    <source>
        <dbReference type="Proteomes" id="UP000625711"/>
    </source>
</evidence>
<comment type="caution">
    <text evidence="1">The sequence shown here is derived from an EMBL/GenBank/DDBJ whole genome shotgun (WGS) entry which is preliminary data.</text>
</comment>
<name>A0A834MIT0_RHYFE</name>
<keyword evidence="2" id="KW-1185">Reference proteome</keyword>
<accession>A0A834MIT0</accession>
<sequence length="101" mass="11216">MNLADGNSKKPAVQKHLPGDILKAKIYHQKPILSHSILLQVTPARRPSLMESELASKSRPLSTITCSVSGLTFADEEDDVVNQNLHLETLASARQFFFFLL</sequence>
<reference evidence="1" key="1">
    <citation type="submission" date="2020-08" db="EMBL/GenBank/DDBJ databases">
        <title>Genome sequencing and assembly of the red palm weevil Rhynchophorus ferrugineus.</title>
        <authorList>
            <person name="Dias G.B."/>
            <person name="Bergman C.M."/>
            <person name="Manee M."/>
        </authorList>
    </citation>
    <scope>NUCLEOTIDE SEQUENCE</scope>
    <source>
        <strain evidence="1">AA-2017</strain>
        <tissue evidence="1">Whole larva</tissue>
    </source>
</reference>
<gene>
    <name evidence="1" type="ORF">GWI33_006682</name>
</gene>
<dbReference type="EMBL" id="JAACXV010000337">
    <property type="protein sequence ID" value="KAF7279824.1"/>
    <property type="molecule type" value="Genomic_DNA"/>
</dbReference>
<protein>
    <submittedName>
        <fullName evidence="1">Uncharacterized protein</fullName>
    </submittedName>
</protein>